<dbReference type="EMBL" id="LILD01000001">
    <property type="protein sequence ID" value="KOO38480.1"/>
    <property type="molecule type" value="Genomic_DNA"/>
</dbReference>
<dbReference type="PIRSF" id="PIRSF006470">
    <property type="entry name" value="DctB"/>
    <property type="match status" value="1"/>
</dbReference>
<dbReference type="NCBIfam" id="TIGR00787">
    <property type="entry name" value="dctP"/>
    <property type="match status" value="1"/>
</dbReference>
<evidence type="ECO:0000256" key="1">
    <source>
        <dbReference type="ARBA" id="ARBA00009023"/>
    </source>
</evidence>
<dbReference type="InterPro" id="IPR038404">
    <property type="entry name" value="TRAP_DctP_sf"/>
</dbReference>
<dbReference type="Pfam" id="PF03480">
    <property type="entry name" value="DctP"/>
    <property type="match status" value="1"/>
</dbReference>
<dbReference type="PATRIC" id="fig|136160.3.peg.1519"/>
<keyword evidence="3" id="KW-0732">Signal</keyword>
<gene>
    <name evidence="4" type="ORF">AMD02_06110</name>
</gene>
<dbReference type="PANTHER" id="PTHR33376:SF7">
    <property type="entry name" value="C4-DICARBOXYLATE-BINDING PROTEIN DCTB"/>
    <property type="match status" value="1"/>
</dbReference>
<protein>
    <submittedName>
        <fullName evidence="4">C4-dicarboxylate ABC transporter</fullName>
    </submittedName>
</protein>
<comment type="similarity">
    <text evidence="1">Belongs to the bacterial solute-binding protein 7 family.</text>
</comment>
<evidence type="ECO:0000256" key="2">
    <source>
        <dbReference type="ARBA" id="ARBA00022448"/>
    </source>
</evidence>
<dbReference type="NCBIfam" id="NF037995">
    <property type="entry name" value="TRAP_S1"/>
    <property type="match status" value="1"/>
</dbReference>
<dbReference type="AlphaFoldDB" id="A0A0M0KI18"/>
<dbReference type="InterPro" id="IPR018389">
    <property type="entry name" value="DctP_fam"/>
</dbReference>
<accession>A0A0M0KI18</accession>
<name>A0A0M0KI18_ALKHA</name>
<reference evidence="4" key="1">
    <citation type="submission" date="2015-08" db="EMBL/GenBank/DDBJ databases">
        <title>Complete DNA Sequence of Pseudomonas syringae pv. actinidiae, the Causal Agent of Kiwifruit Canker Disease.</title>
        <authorList>
            <person name="Rikkerink E.H.A."/>
            <person name="Fineran P.C."/>
        </authorList>
    </citation>
    <scope>NUCLEOTIDE SEQUENCE</scope>
    <source>
        <strain evidence="4">DSM 13666</strain>
    </source>
</reference>
<evidence type="ECO:0000313" key="4">
    <source>
        <dbReference type="EMBL" id="KOO38480.1"/>
    </source>
</evidence>
<comment type="caution">
    <text evidence="4">The sequence shown here is derived from an EMBL/GenBank/DDBJ whole genome shotgun (WGS) entry which is preliminary data.</text>
</comment>
<proteinExistence type="inferred from homology"/>
<organism evidence="4">
    <name type="scientific">Halalkalibacterium halodurans</name>
    <name type="common">Bacillus halodurans</name>
    <dbReference type="NCBI Taxonomy" id="86665"/>
    <lineage>
        <taxon>Bacteria</taxon>
        <taxon>Bacillati</taxon>
        <taxon>Bacillota</taxon>
        <taxon>Bacilli</taxon>
        <taxon>Bacillales</taxon>
        <taxon>Bacillaceae</taxon>
        <taxon>Halalkalibacterium (ex Joshi et al. 2022)</taxon>
    </lineage>
</organism>
<evidence type="ECO:0000256" key="3">
    <source>
        <dbReference type="ARBA" id="ARBA00022729"/>
    </source>
</evidence>
<dbReference type="PANTHER" id="PTHR33376">
    <property type="match status" value="1"/>
</dbReference>
<dbReference type="CDD" id="cd13674">
    <property type="entry name" value="PBP2_TRAP_SBP_like_1"/>
    <property type="match status" value="1"/>
</dbReference>
<dbReference type="GO" id="GO:0055085">
    <property type="term" value="P:transmembrane transport"/>
    <property type="evidence" value="ECO:0007669"/>
    <property type="project" value="InterPro"/>
</dbReference>
<dbReference type="InterPro" id="IPR004682">
    <property type="entry name" value="TRAP_DctP"/>
</dbReference>
<dbReference type="RefSeq" id="WP_010898898.1">
    <property type="nucleotide sequence ID" value="NZ_JARMRQ010000132.1"/>
</dbReference>
<dbReference type="Gene3D" id="3.40.190.170">
    <property type="entry name" value="Bacterial extracellular solute-binding protein, family 7"/>
    <property type="match status" value="1"/>
</dbReference>
<sequence>MKHIWTVSFILLGIVTALYIGFGAERESEGYAIEDELDGLNEKVVLHFSHITAENTPKGLAVTHFAQLVREKTDGWVDIQVFPNGILFTAQEEFVALKEQEVHIIAPAFSEISLHDPKWLIMDMPYLFEDEEMLRAVFDGEVGEALFASLSEQGYHGLSFWENGFKQFTNNVRPIRTPEDLEGLSMRVMPSEALMKTFDHFGGIPKPFAFNEVYERLSEGAIDGTENSLTNIYSKKFYRQQAYMTKSNHNYLGYAILMDQTVWDKLPIEYQTAIEDAMAETTMWLRDHVNELNEGIYELLKESDQIEVYELTPEEKQQWKEAVLPIYEYYERQIGEDLFEKVRQLQSE</sequence>
<keyword evidence="2" id="KW-0813">Transport</keyword>
<dbReference type="GO" id="GO:0030288">
    <property type="term" value="C:outer membrane-bounded periplasmic space"/>
    <property type="evidence" value="ECO:0007669"/>
    <property type="project" value="InterPro"/>
</dbReference>
<dbReference type="OMA" id="FRDEDHM"/>